<evidence type="ECO:0000313" key="9">
    <source>
        <dbReference type="RefSeq" id="XP_048326725.2"/>
    </source>
</evidence>
<dbReference type="SFLD" id="SFLDS00005">
    <property type="entry name" value="Isoprenoid_Synthase_Type_I"/>
    <property type="match status" value="1"/>
</dbReference>
<dbReference type="InterPro" id="IPR036965">
    <property type="entry name" value="Terpene_synth_N_sf"/>
</dbReference>
<evidence type="ECO:0000256" key="5">
    <source>
        <dbReference type="ARBA" id="ARBA00033744"/>
    </source>
</evidence>
<evidence type="ECO:0000256" key="1">
    <source>
        <dbReference type="ARBA" id="ARBA00001946"/>
    </source>
</evidence>
<dbReference type="Gene3D" id="1.10.600.10">
    <property type="entry name" value="Farnesyl Diphosphate Synthase"/>
    <property type="match status" value="1"/>
</dbReference>
<evidence type="ECO:0000259" key="7">
    <source>
        <dbReference type="Pfam" id="PF03936"/>
    </source>
</evidence>
<dbReference type="InterPro" id="IPR001906">
    <property type="entry name" value="Terpene_synth_N"/>
</dbReference>
<gene>
    <name evidence="9" type="primary">LOC125421557</name>
</gene>
<dbReference type="GeneID" id="125421557"/>
<keyword evidence="8" id="KW-1185">Reference proteome</keyword>
<dbReference type="Gene3D" id="1.50.10.130">
    <property type="entry name" value="Terpene synthase, N-terminal domain"/>
    <property type="match status" value="1"/>
</dbReference>
<dbReference type="PANTHER" id="PTHR31225:SF221">
    <property type="entry name" value="(-)-GERMACRENE D SYNTHASE"/>
    <property type="match status" value="1"/>
</dbReference>
<dbReference type="InterPro" id="IPR005630">
    <property type="entry name" value="Terpene_synthase_metal-bd"/>
</dbReference>
<dbReference type="SFLD" id="SFLDG01604">
    <property type="entry name" value="Terpene_Cyclase_Like_1_C_Termi"/>
    <property type="match status" value="1"/>
</dbReference>
<dbReference type="InterPro" id="IPR034741">
    <property type="entry name" value="Terpene_cyclase-like_1_C"/>
</dbReference>
<organism evidence="8 9">
    <name type="scientific">Ziziphus jujuba</name>
    <name type="common">Chinese jujube</name>
    <name type="synonym">Ziziphus sativa</name>
    <dbReference type="NCBI Taxonomy" id="326968"/>
    <lineage>
        <taxon>Eukaryota</taxon>
        <taxon>Viridiplantae</taxon>
        <taxon>Streptophyta</taxon>
        <taxon>Embryophyta</taxon>
        <taxon>Tracheophyta</taxon>
        <taxon>Spermatophyta</taxon>
        <taxon>Magnoliopsida</taxon>
        <taxon>eudicotyledons</taxon>
        <taxon>Gunneridae</taxon>
        <taxon>Pentapetalae</taxon>
        <taxon>rosids</taxon>
        <taxon>fabids</taxon>
        <taxon>Rosales</taxon>
        <taxon>Rhamnaceae</taxon>
        <taxon>Paliureae</taxon>
        <taxon>Ziziphus</taxon>
    </lineage>
</organism>
<evidence type="ECO:0000256" key="2">
    <source>
        <dbReference type="ARBA" id="ARBA00022723"/>
    </source>
</evidence>
<dbReference type="RefSeq" id="XP_048326725.2">
    <property type="nucleotide sequence ID" value="XM_048470768.2"/>
</dbReference>
<dbReference type="Pfam" id="PF01397">
    <property type="entry name" value="Terpene_synth"/>
    <property type="match status" value="1"/>
</dbReference>
<evidence type="ECO:0000256" key="4">
    <source>
        <dbReference type="ARBA" id="ARBA00023239"/>
    </source>
</evidence>
<dbReference type="PANTHER" id="PTHR31225">
    <property type="entry name" value="OS04G0344100 PROTEIN-RELATED"/>
    <property type="match status" value="1"/>
</dbReference>
<evidence type="ECO:0000256" key="3">
    <source>
        <dbReference type="ARBA" id="ARBA00022842"/>
    </source>
</evidence>
<evidence type="ECO:0000313" key="8">
    <source>
        <dbReference type="Proteomes" id="UP001652623"/>
    </source>
</evidence>
<dbReference type="Pfam" id="PF03936">
    <property type="entry name" value="Terpene_synth_C"/>
    <property type="match status" value="1"/>
</dbReference>
<keyword evidence="2" id="KW-0479">Metal-binding</keyword>
<proteinExistence type="inferred from homology"/>
<dbReference type="InterPro" id="IPR008949">
    <property type="entry name" value="Isoprenoid_synthase_dom_sf"/>
</dbReference>
<accession>A0ABM3IEN7</accession>
<dbReference type="Proteomes" id="UP001652623">
    <property type="component" value="Chromosome 1"/>
</dbReference>
<protein>
    <submittedName>
        <fullName evidence="9">(-)-germacrene D synthase-like</fullName>
    </submittedName>
</protein>
<comment type="similarity">
    <text evidence="5">Belongs to the terpene synthase family. Tpsb subfamily.</text>
</comment>
<name>A0ABM3IEN7_ZIZJJ</name>
<feature type="domain" description="Terpene synthase metal-binding" evidence="7">
    <location>
        <begin position="268"/>
        <end position="507"/>
    </location>
</feature>
<evidence type="ECO:0000259" key="6">
    <source>
        <dbReference type="Pfam" id="PF01397"/>
    </source>
</evidence>
<dbReference type="SUPFAM" id="SSF48239">
    <property type="entry name" value="Terpenoid cyclases/Protein prenyltransferases"/>
    <property type="match status" value="1"/>
</dbReference>
<dbReference type="InterPro" id="IPR050148">
    <property type="entry name" value="Terpene_synthase-like"/>
</dbReference>
<keyword evidence="3" id="KW-0460">Magnesium</keyword>
<reference evidence="9" key="1">
    <citation type="submission" date="2025-08" db="UniProtKB">
        <authorList>
            <consortium name="RefSeq"/>
        </authorList>
    </citation>
    <scope>IDENTIFICATION</scope>
    <source>
        <tissue evidence="9">Seedling</tissue>
    </source>
</reference>
<dbReference type="InterPro" id="IPR044814">
    <property type="entry name" value="Terpene_cyclase_plant_C1"/>
</dbReference>
<comment type="cofactor">
    <cofactor evidence="1">
        <name>Mg(2+)</name>
        <dbReference type="ChEBI" id="CHEBI:18420"/>
    </cofactor>
</comment>
<dbReference type="SUPFAM" id="SSF48576">
    <property type="entry name" value="Terpenoid synthases"/>
    <property type="match status" value="1"/>
</dbReference>
<sequence>MSRFSVVDATSQFTNSTPQVIRRCANFHPSIWGNHFLAYASTPLKVDSDTEQQVQKLKDEVEKMLTAVSYNPSEKLQLIDDIQRLGLSYHFHGQIYEILRDIHKISIHSSIHNSDLYTVSLWFRLLRQAGFNISSDVFEKFTIKEGKFNKALASDAKGMLSLYEAAHLRVHGEEILEEALKFTATHLSSSSLTLTTTKLSPSLAAQIKHALSQPIWKTIPRAEARHFISLYQQDPSHSEALLTLAKMDFNILQRMHQKELAHITKWWKDLDFVTKLPFARDRVVEGYFWSLGVYYEPQYSLARKLFTKVIVMSSIIDDIYDVHGTHDELLLFTDAIERWDLNSMDQLPNYMRYCYEELLNVYKEIEEVMTKEGREYRVDYAIEEVKKLVRVYLVESKWFSNNYTPTLEEYLEIGLRSCGYSMLTITSFLGMGDIVTKEGFDWISEWPKILQASCIICRFMDDVVGHKFEQERGHVASSVECYVKQHGVSENEAYVELRKRIVEAWKDINEEWVEPRDMPMTLLERVINLARMMDLLYKDSDGYTHSGGTTKKIITSLLVDPVPI</sequence>
<feature type="domain" description="Terpene synthase N-terminal" evidence="6">
    <location>
        <begin position="31"/>
        <end position="211"/>
    </location>
</feature>
<dbReference type="CDD" id="cd00684">
    <property type="entry name" value="Terpene_cyclase_plant_C1"/>
    <property type="match status" value="1"/>
</dbReference>
<keyword evidence="4" id="KW-0456">Lyase</keyword>
<dbReference type="SFLD" id="SFLDG01019">
    <property type="entry name" value="Terpene_Cyclase_Like_1_C_Termi"/>
    <property type="match status" value="1"/>
</dbReference>
<dbReference type="InterPro" id="IPR008930">
    <property type="entry name" value="Terpenoid_cyclase/PrenylTrfase"/>
</dbReference>